<evidence type="ECO:0000313" key="1">
    <source>
        <dbReference type="EMBL" id="MBX41475.1"/>
    </source>
</evidence>
<reference evidence="1" key="1">
    <citation type="submission" date="2018-02" db="EMBL/GenBank/DDBJ databases">
        <title>Rhizophora mucronata_Transcriptome.</title>
        <authorList>
            <person name="Meera S.P."/>
            <person name="Sreeshan A."/>
            <person name="Augustine A."/>
        </authorList>
    </citation>
    <scope>NUCLEOTIDE SEQUENCE</scope>
    <source>
        <tissue evidence="1">Leaf</tissue>
    </source>
</reference>
<dbReference type="AlphaFoldDB" id="A0A2P2NG77"/>
<sequence>MVSRSRNSLVDRNLVPFFPLFDLENRTPISSQSMNVYCA</sequence>
<name>A0A2P2NG77_RHIMU</name>
<accession>A0A2P2NG77</accession>
<organism evidence="1">
    <name type="scientific">Rhizophora mucronata</name>
    <name type="common">Asiatic mangrove</name>
    <dbReference type="NCBI Taxonomy" id="61149"/>
    <lineage>
        <taxon>Eukaryota</taxon>
        <taxon>Viridiplantae</taxon>
        <taxon>Streptophyta</taxon>
        <taxon>Embryophyta</taxon>
        <taxon>Tracheophyta</taxon>
        <taxon>Spermatophyta</taxon>
        <taxon>Magnoliopsida</taxon>
        <taxon>eudicotyledons</taxon>
        <taxon>Gunneridae</taxon>
        <taxon>Pentapetalae</taxon>
        <taxon>rosids</taxon>
        <taxon>fabids</taxon>
        <taxon>Malpighiales</taxon>
        <taxon>Rhizophoraceae</taxon>
        <taxon>Rhizophora</taxon>
    </lineage>
</organism>
<dbReference type="EMBL" id="GGEC01060991">
    <property type="protein sequence ID" value="MBX41475.1"/>
    <property type="molecule type" value="Transcribed_RNA"/>
</dbReference>
<protein>
    <submittedName>
        <fullName evidence="1">Uncharacterized protein</fullName>
    </submittedName>
</protein>
<proteinExistence type="predicted"/>